<accession>A0A848ECH3</accession>
<dbReference type="AlphaFoldDB" id="A0A848ECH3"/>
<comment type="caution">
    <text evidence="2">The sequence shown here is derived from an EMBL/GenBank/DDBJ whole genome shotgun (WGS) entry which is preliminary data.</text>
</comment>
<dbReference type="EMBL" id="JABBKX010000002">
    <property type="protein sequence ID" value="NMJ41005.1"/>
    <property type="molecule type" value="Genomic_DNA"/>
</dbReference>
<feature type="region of interest" description="Disordered" evidence="1">
    <location>
        <begin position="1"/>
        <end position="35"/>
    </location>
</feature>
<name>A0A848ECH3_9PROT</name>
<protein>
    <submittedName>
        <fullName evidence="2">Uncharacterized protein</fullName>
    </submittedName>
</protein>
<dbReference type="RefSeq" id="WP_170053253.1">
    <property type="nucleotide sequence ID" value="NZ_JABBKX010000002.1"/>
</dbReference>
<proteinExistence type="predicted"/>
<evidence type="ECO:0000256" key="1">
    <source>
        <dbReference type="SAM" id="MobiDB-lite"/>
    </source>
</evidence>
<gene>
    <name evidence="2" type="ORF">GWK16_07120</name>
</gene>
<evidence type="ECO:0000313" key="2">
    <source>
        <dbReference type="EMBL" id="NMJ41005.1"/>
    </source>
</evidence>
<keyword evidence="3" id="KW-1185">Reference proteome</keyword>
<evidence type="ECO:0000313" key="3">
    <source>
        <dbReference type="Proteomes" id="UP000548582"/>
    </source>
</evidence>
<organism evidence="2 3">
    <name type="scientific">Neoroseomonas marina</name>
    <dbReference type="NCBI Taxonomy" id="1232220"/>
    <lineage>
        <taxon>Bacteria</taxon>
        <taxon>Pseudomonadati</taxon>
        <taxon>Pseudomonadota</taxon>
        <taxon>Alphaproteobacteria</taxon>
        <taxon>Acetobacterales</taxon>
        <taxon>Acetobacteraceae</taxon>
        <taxon>Neoroseomonas</taxon>
    </lineage>
</organism>
<dbReference type="Proteomes" id="UP000548582">
    <property type="component" value="Unassembled WGS sequence"/>
</dbReference>
<sequence>MSGWGRPGGLAAVMAPPTAQQQQAQADADAKRKADEAARALRARAEALRDKVEDCIKTGGGISGNYVQDDQYTAPGYWTTTETTMAFELWKQLYEARTPGSIIALNIHMMGPSAKYTGDRNGAIQANFIRFKQAGKVGRYNIHIDVRD</sequence>
<reference evidence="2 3" key="1">
    <citation type="submission" date="2020-03" db="EMBL/GenBank/DDBJ databases">
        <authorList>
            <person name="Sun Q."/>
        </authorList>
    </citation>
    <scope>NUCLEOTIDE SEQUENCE [LARGE SCALE GENOMIC DNA]</scope>
    <source>
        <strain evidence="2 3">JC162</strain>
    </source>
</reference>